<organism evidence="2 3">
    <name type="scientific">Pinibacter aurantiacus</name>
    <dbReference type="NCBI Taxonomy" id="2851599"/>
    <lineage>
        <taxon>Bacteria</taxon>
        <taxon>Pseudomonadati</taxon>
        <taxon>Bacteroidota</taxon>
        <taxon>Chitinophagia</taxon>
        <taxon>Chitinophagales</taxon>
        <taxon>Chitinophagaceae</taxon>
        <taxon>Pinibacter</taxon>
    </lineage>
</organism>
<comment type="caution">
    <text evidence="2">The sequence shown here is derived from an EMBL/GenBank/DDBJ whole genome shotgun (WGS) entry which is preliminary data.</text>
</comment>
<dbReference type="SMART" id="SM00327">
    <property type="entry name" value="VWA"/>
    <property type="match status" value="1"/>
</dbReference>
<dbReference type="Pfam" id="PF00092">
    <property type="entry name" value="VWA"/>
    <property type="match status" value="1"/>
</dbReference>
<dbReference type="RefSeq" id="WP_217789790.1">
    <property type="nucleotide sequence ID" value="NZ_JAHSPG010000002.1"/>
</dbReference>
<dbReference type="AlphaFoldDB" id="A0A9E2SAA0"/>
<evidence type="ECO:0000259" key="1">
    <source>
        <dbReference type="PROSITE" id="PS50234"/>
    </source>
</evidence>
<feature type="domain" description="VWFA" evidence="1">
    <location>
        <begin position="26"/>
        <end position="204"/>
    </location>
</feature>
<name>A0A9E2SAA0_9BACT</name>
<keyword evidence="3" id="KW-1185">Reference proteome</keyword>
<proteinExistence type="predicted"/>
<dbReference type="InterPro" id="IPR002035">
    <property type="entry name" value="VWF_A"/>
</dbReference>
<protein>
    <submittedName>
        <fullName evidence="2">VWA domain-containing protein</fullName>
    </submittedName>
</protein>
<accession>A0A9E2SAA0</accession>
<sequence length="224" mass="24893">MSDYISFEQIPFGSDSFADNPEPRCPCVLVLDTSGSMSGLPIRELNEGIETFKQELLGDPLAMKRVEVAMITFGPVSIESDFQTVPNFYPKTLHANGDTPMGSAISLAVDMVTKRKQDYKNHGVSYYKPWIILITDGAPTDGWHHAASQIKDGEDRKSFAFFAIGVEGANMDVLQQISVRQPLRLKGLMFREFFMWLSASMKMVSSKNPGSNITMLPPTGWSEL</sequence>
<evidence type="ECO:0000313" key="2">
    <source>
        <dbReference type="EMBL" id="MBV4356230.1"/>
    </source>
</evidence>
<evidence type="ECO:0000313" key="3">
    <source>
        <dbReference type="Proteomes" id="UP000812270"/>
    </source>
</evidence>
<dbReference type="Proteomes" id="UP000812270">
    <property type="component" value="Unassembled WGS sequence"/>
</dbReference>
<reference evidence="2" key="1">
    <citation type="submission" date="2021-06" db="EMBL/GenBank/DDBJ databases">
        <authorList>
            <person name="Huq M.A."/>
        </authorList>
    </citation>
    <scope>NUCLEOTIDE SEQUENCE</scope>
    <source>
        <strain evidence="2">MAH-26</strain>
    </source>
</reference>
<gene>
    <name evidence="2" type="ORF">KTO63_03655</name>
</gene>
<dbReference type="PROSITE" id="PS50234">
    <property type="entry name" value="VWFA"/>
    <property type="match status" value="1"/>
</dbReference>
<dbReference type="PIRSF" id="PIRSF020634">
    <property type="entry name" value="TerY_vWA"/>
    <property type="match status" value="1"/>
</dbReference>
<dbReference type="EMBL" id="JAHSPG010000002">
    <property type="protein sequence ID" value="MBV4356230.1"/>
    <property type="molecule type" value="Genomic_DNA"/>
</dbReference>
<dbReference type="InterPro" id="IPR011392">
    <property type="entry name" value="Tellurite-R_TerY"/>
</dbReference>